<dbReference type="GO" id="GO:0005576">
    <property type="term" value="C:extracellular region"/>
    <property type="evidence" value="ECO:0007669"/>
    <property type="project" value="UniProtKB-SubCell"/>
</dbReference>
<evidence type="ECO:0000313" key="6">
    <source>
        <dbReference type="Proteomes" id="UP000800035"/>
    </source>
</evidence>
<evidence type="ECO:0000256" key="1">
    <source>
        <dbReference type="ARBA" id="ARBA00004613"/>
    </source>
</evidence>
<evidence type="ECO:0000256" key="3">
    <source>
        <dbReference type="ARBA" id="ARBA00023026"/>
    </source>
</evidence>
<keyword evidence="6" id="KW-1185">Reference proteome</keyword>
<dbReference type="OrthoDB" id="5426877at2759"/>
<dbReference type="InterPro" id="IPR003284">
    <property type="entry name" value="Sal_SpvB"/>
</dbReference>
<feature type="compositionally biased region" description="Polar residues" evidence="4">
    <location>
        <begin position="63"/>
        <end position="72"/>
    </location>
</feature>
<dbReference type="AlphaFoldDB" id="A0A6A5TSA2"/>
<dbReference type="Pfam" id="PF03534">
    <property type="entry name" value="SpvB"/>
    <property type="match status" value="1"/>
</dbReference>
<organism evidence="5 6">
    <name type="scientific">Byssothecium circinans</name>
    <dbReference type="NCBI Taxonomy" id="147558"/>
    <lineage>
        <taxon>Eukaryota</taxon>
        <taxon>Fungi</taxon>
        <taxon>Dikarya</taxon>
        <taxon>Ascomycota</taxon>
        <taxon>Pezizomycotina</taxon>
        <taxon>Dothideomycetes</taxon>
        <taxon>Pleosporomycetidae</taxon>
        <taxon>Pleosporales</taxon>
        <taxon>Massarineae</taxon>
        <taxon>Massarinaceae</taxon>
        <taxon>Byssothecium</taxon>
    </lineage>
</organism>
<accession>A0A6A5TSA2</accession>
<evidence type="ECO:0000256" key="2">
    <source>
        <dbReference type="ARBA" id="ARBA00022525"/>
    </source>
</evidence>
<dbReference type="GO" id="GO:0005737">
    <property type="term" value="C:cytoplasm"/>
    <property type="evidence" value="ECO:0007669"/>
    <property type="project" value="InterPro"/>
</dbReference>
<gene>
    <name evidence="5" type="ORF">CC80DRAFT_594281</name>
</gene>
<feature type="compositionally biased region" description="Polar residues" evidence="4">
    <location>
        <begin position="21"/>
        <end position="30"/>
    </location>
</feature>
<dbReference type="EMBL" id="ML976994">
    <property type="protein sequence ID" value="KAF1955545.1"/>
    <property type="molecule type" value="Genomic_DNA"/>
</dbReference>
<evidence type="ECO:0000313" key="5">
    <source>
        <dbReference type="EMBL" id="KAF1955545.1"/>
    </source>
</evidence>
<name>A0A6A5TSA2_9PLEO</name>
<protein>
    <submittedName>
        <fullName evidence="5">SpvB-domain-containing protein</fullName>
    </submittedName>
</protein>
<feature type="region of interest" description="Disordered" evidence="4">
    <location>
        <begin position="1"/>
        <end position="80"/>
    </location>
</feature>
<comment type="subcellular location">
    <subcellularLocation>
        <location evidence="1">Secreted</location>
    </subcellularLocation>
</comment>
<sequence length="269" mass="28721">MDAYRPVTSQQPRSAGEARASQHQIPTSRPSFLPGADSSDPIKHFAASFGPGSNSKTAEDASDQGQSVSGTGVSLPKPGGAIGSMNEKFAVHPSLGTCSCSVPIPSPGVGVRGGVEPSLALSYDSGQGNGLFGIGWSLGLGSVTRKSEKGIPTYQDESDIFILSGVEDLVPELSYDAANNSWHRLEVPPRTLNGVQFEIQRYRPRIESGFAIIEKWTAMSRSDSHWRVISGDNQTSTFGTSPQSRICDPSDQSCYQSIRTSVFDRFSSD</sequence>
<keyword evidence="2" id="KW-0964">Secreted</keyword>
<keyword evidence="3" id="KW-0843">Virulence</keyword>
<evidence type="ECO:0000256" key="4">
    <source>
        <dbReference type="SAM" id="MobiDB-lite"/>
    </source>
</evidence>
<dbReference type="Proteomes" id="UP000800035">
    <property type="component" value="Unassembled WGS sequence"/>
</dbReference>
<proteinExistence type="predicted"/>
<reference evidence="5" key="1">
    <citation type="journal article" date="2020" name="Stud. Mycol.">
        <title>101 Dothideomycetes genomes: a test case for predicting lifestyles and emergence of pathogens.</title>
        <authorList>
            <person name="Haridas S."/>
            <person name="Albert R."/>
            <person name="Binder M."/>
            <person name="Bloem J."/>
            <person name="Labutti K."/>
            <person name="Salamov A."/>
            <person name="Andreopoulos B."/>
            <person name="Baker S."/>
            <person name="Barry K."/>
            <person name="Bills G."/>
            <person name="Bluhm B."/>
            <person name="Cannon C."/>
            <person name="Castanera R."/>
            <person name="Culley D."/>
            <person name="Daum C."/>
            <person name="Ezra D."/>
            <person name="Gonzalez J."/>
            <person name="Henrissat B."/>
            <person name="Kuo A."/>
            <person name="Liang C."/>
            <person name="Lipzen A."/>
            <person name="Lutzoni F."/>
            <person name="Magnuson J."/>
            <person name="Mondo S."/>
            <person name="Nolan M."/>
            <person name="Ohm R."/>
            <person name="Pangilinan J."/>
            <person name="Park H.-J."/>
            <person name="Ramirez L."/>
            <person name="Alfaro M."/>
            <person name="Sun H."/>
            <person name="Tritt A."/>
            <person name="Yoshinaga Y."/>
            <person name="Zwiers L.-H."/>
            <person name="Turgeon B."/>
            <person name="Goodwin S."/>
            <person name="Spatafora J."/>
            <person name="Crous P."/>
            <person name="Grigoriev I."/>
        </authorList>
    </citation>
    <scope>NUCLEOTIDE SEQUENCE</scope>
    <source>
        <strain evidence="5">CBS 675.92</strain>
    </source>
</reference>